<dbReference type="PANTHER" id="PTHR43450">
    <property type="entry name" value="ASPARTYL-TRNA SYNTHETASE"/>
    <property type="match status" value="1"/>
</dbReference>
<evidence type="ECO:0000256" key="1">
    <source>
        <dbReference type="ARBA" id="ARBA00004496"/>
    </source>
</evidence>
<evidence type="ECO:0000313" key="11">
    <source>
        <dbReference type="EMBL" id="KKR98264.1"/>
    </source>
</evidence>
<keyword evidence="6 9" id="KW-0067">ATP-binding</keyword>
<dbReference type="GO" id="GO:0005524">
    <property type="term" value="F:ATP binding"/>
    <property type="evidence" value="ECO:0007669"/>
    <property type="project" value="UniProtKB-UniRule"/>
</dbReference>
<dbReference type="InterPro" id="IPR004365">
    <property type="entry name" value="NA-bd_OB_tRNA"/>
</dbReference>
<dbReference type="EMBL" id="LCAU01000004">
    <property type="protein sequence ID" value="KKR98264.1"/>
    <property type="molecule type" value="Genomic_DNA"/>
</dbReference>
<sequence>MFGQEEGMMLQRTLIGLLSPEHEGQNVRVCGWVEHIRNKKQIVFLVIRDQTGSVQVTYIKSDGTAEWTEHLEGLTLESAVDITGRLVKNPHVKLGEKEIIPESITVVGLAEKPIPLGIHPQLQDRLDWRFLDLRTPQQRLIFEIQTTAEHAMRQWWMDQGFLEIHSPKLMGHGSESGAELFSLPYFGTTAYLAQSPQFYKQMAMAAGFDRVFEIGPVFRANPSFTSRHDTEFTSVDVEVAWIDSHDDVMQVEEKWVTYFLGRVAEECGQRLKKLYNREVVIPSLPFPRIPMAHVHEILAEMGHIIPPETGGDLDPEGERLICKWVKEHHGHEFVFVTDWPIGVRPFYHMRHAEHPNLTKSFDLLWNGLEVTSGAQREHRYDILRAQAIEKGLDPSPIQFYLDFFRFGMPPHGGFGFGLTRMLMLLTGVMNVREVTYLYRGPNRLTP</sequence>
<dbReference type="CDD" id="cd00776">
    <property type="entry name" value="AsxRS_core"/>
    <property type="match status" value="1"/>
</dbReference>
<organism evidence="11 12">
    <name type="scientific">Candidatus Uhrbacteria bacterium GW2011_GWF2_41_16</name>
    <dbReference type="NCBI Taxonomy" id="1618997"/>
    <lineage>
        <taxon>Bacteria</taxon>
        <taxon>Candidatus Uhriibacteriota</taxon>
    </lineage>
</organism>
<dbReference type="InterPro" id="IPR004523">
    <property type="entry name" value="Asp-tRNA_synthase_2"/>
</dbReference>
<keyword evidence="7 9" id="KW-0648">Protein biosynthesis</keyword>
<feature type="binding site" evidence="9">
    <location>
        <position position="369"/>
    </location>
    <ligand>
        <name>ATP</name>
        <dbReference type="ChEBI" id="CHEBI:30616"/>
    </ligand>
</feature>
<evidence type="ECO:0000256" key="9">
    <source>
        <dbReference type="HAMAP-Rule" id="MF_02075"/>
    </source>
</evidence>
<dbReference type="InterPro" id="IPR002312">
    <property type="entry name" value="Asp/Asn-tRNA-synth_IIb"/>
</dbReference>
<evidence type="ECO:0000256" key="2">
    <source>
        <dbReference type="ARBA" id="ARBA00005312"/>
    </source>
</evidence>
<dbReference type="NCBIfam" id="TIGR00458">
    <property type="entry name" value="aspS_nondisc"/>
    <property type="match status" value="1"/>
</dbReference>
<feature type="region of interest" description="Aspartate" evidence="9">
    <location>
        <begin position="197"/>
        <end position="200"/>
    </location>
</feature>
<dbReference type="InterPro" id="IPR004364">
    <property type="entry name" value="Aa-tRNA-synt_II"/>
</dbReference>
<dbReference type="Gene3D" id="3.30.930.10">
    <property type="entry name" value="Bira Bifunctional Protein, Domain 2"/>
    <property type="match status" value="1"/>
</dbReference>
<dbReference type="AlphaFoldDB" id="A0A0G0VBJ9"/>
<feature type="binding site" evidence="9">
    <location>
        <begin position="417"/>
        <end position="420"/>
    </location>
    <ligand>
        <name>ATP</name>
        <dbReference type="ChEBI" id="CHEBI:30616"/>
    </ligand>
</feature>
<evidence type="ECO:0000259" key="10">
    <source>
        <dbReference type="PROSITE" id="PS50862"/>
    </source>
</evidence>
<dbReference type="NCBIfam" id="NF003483">
    <property type="entry name" value="PRK05159.1"/>
    <property type="match status" value="1"/>
</dbReference>
<evidence type="ECO:0000256" key="3">
    <source>
        <dbReference type="ARBA" id="ARBA00022490"/>
    </source>
</evidence>
<comment type="caution">
    <text evidence="9">Lacks conserved residue(s) required for the propagation of feature annotation.</text>
</comment>
<dbReference type="PATRIC" id="fig|1618997.3.peg.456"/>
<dbReference type="SUPFAM" id="SSF55681">
    <property type="entry name" value="Class II aaRS and biotin synthetases"/>
    <property type="match status" value="1"/>
</dbReference>
<dbReference type="Pfam" id="PF00152">
    <property type="entry name" value="tRNA-synt_2"/>
    <property type="match status" value="1"/>
</dbReference>
<dbReference type="HAMAP" id="MF_02075">
    <property type="entry name" value="Asp_tRNA_synth_type2"/>
    <property type="match status" value="1"/>
</dbReference>
<comment type="subunit">
    <text evidence="9">Homodimer.</text>
</comment>
<reference evidence="11 12" key="1">
    <citation type="journal article" date="2015" name="Nature">
        <title>rRNA introns, odd ribosomes, and small enigmatic genomes across a large radiation of phyla.</title>
        <authorList>
            <person name="Brown C.T."/>
            <person name="Hug L.A."/>
            <person name="Thomas B.C."/>
            <person name="Sharon I."/>
            <person name="Castelle C.J."/>
            <person name="Singh A."/>
            <person name="Wilkins M.J."/>
            <person name="Williams K.H."/>
            <person name="Banfield J.F."/>
        </authorList>
    </citation>
    <scope>NUCLEOTIDE SEQUENCE [LARGE SCALE GENOMIC DNA]</scope>
</reference>
<dbReference type="PROSITE" id="PS50862">
    <property type="entry name" value="AA_TRNA_LIGASE_II"/>
    <property type="match status" value="1"/>
</dbReference>
<keyword evidence="8 9" id="KW-0030">Aminoacyl-tRNA synthetase</keyword>
<dbReference type="EC" id="6.1.1.12" evidence="9"/>
<gene>
    <name evidence="9" type="primary">aspS</name>
    <name evidence="11" type="ORF">UU48_C0004G0057</name>
</gene>
<dbReference type="Pfam" id="PF01336">
    <property type="entry name" value="tRNA_anti-codon"/>
    <property type="match status" value="1"/>
</dbReference>
<keyword evidence="5 9" id="KW-0547">Nucleotide-binding</keyword>
<dbReference type="GO" id="GO:0005829">
    <property type="term" value="C:cytosol"/>
    <property type="evidence" value="ECO:0007669"/>
    <property type="project" value="TreeGrafter"/>
</dbReference>
<comment type="caution">
    <text evidence="11">The sequence shown here is derived from an EMBL/GenBank/DDBJ whole genome shotgun (WGS) entry which is preliminary data.</text>
</comment>
<comment type="subcellular location">
    <subcellularLocation>
        <location evidence="1 9">Cytoplasm</location>
    </subcellularLocation>
</comment>
<dbReference type="SUPFAM" id="SSF50249">
    <property type="entry name" value="Nucleic acid-binding proteins"/>
    <property type="match status" value="1"/>
</dbReference>
<dbReference type="GO" id="GO:0017101">
    <property type="term" value="C:aminoacyl-tRNA synthetase multienzyme complex"/>
    <property type="evidence" value="ECO:0007669"/>
    <property type="project" value="TreeGrafter"/>
</dbReference>
<dbReference type="GO" id="GO:0004815">
    <property type="term" value="F:aspartate-tRNA ligase activity"/>
    <property type="evidence" value="ECO:0007669"/>
    <property type="project" value="UniProtKB-UniRule"/>
</dbReference>
<evidence type="ECO:0000256" key="6">
    <source>
        <dbReference type="ARBA" id="ARBA00022840"/>
    </source>
</evidence>
<keyword evidence="4 9" id="KW-0436">Ligase</keyword>
<evidence type="ECO:0000256" key="5">
    <source>
        <dbReference type="ARBA" id="ARBA00022741"/>
    </source>
</evidence>
<dbReference type="GO" id="GO:0006422">
    <property type="term" value="P:aspartyl-tRNA aminoacylation"/>
    <property type="evidence" value="ECO:0007669"/>
    <property type="project" value="UniProtKB-UniRule"/>
</dbReference>
<dbReference type="PANTHER" id="PTHR43450:SF1">
    <property type="entry name" value="ASPARTATE--TRNA LIGASE, CYTOPLASMIC"/>
    <property type="match status" value="1"/>
</dbReference>
<feature type="domain" description="Aminoacyl-transfer RNA synthetases class-II family profile" evidence="10">
    <location>
        <begin position="142"/>
        <end position="446"/>
    </location>
</feature>
<evidence type="ECO:0000256" key="4">
    <source>
        <dbReference type="ARBA" id="ARBA00022598"/>
    </source>
</evidence>
<dbReference type="InterPro" id="IPR045864">
    <property type="entry name" value="aa-tRNA-synth_II/BPL/LPL"/>
</dbReference>
<name>A0A0G0VBJ9_9BACT</name>
<feature type="binding site" evidence="9">
    <location>
        <position position="219"/>
    </location>
    <ligand>
        <name>L-aspartate</name>
        <dbReference type="ChEBI" id="CHEBI:29991"/>
    </ligand>
</feature>
<dbReference type="FunFam" id="3.30.930.10:FF:000038">
    <property type="entry name" value="Aspartate--tRNA ligase"/>
    <property type="match status" value="1"/>
</dbReference>
<dbReference type="GO" id="GO:0003723">
    <property type="term" value="F:RNA binding"/>
    <property type="evidence" value="ECO:0007669"/>
    <property type="project" value="TreeGrafter"/>
</dbReference>
<dbReference type="PRINTS" id="PR01042">
    <property type="entry name" value="TRNASYNTHASP"/>
</dbReference>
<proteinExistence type="inferred from homology"/>
<feature type="binding site" evidence="9">
    <location>
        <position position="376"/>
    </location>
    <ligand>
        <name>L-aspartate</name>
        <dbReference type="ChEBI" id="CHEBI:29991"/>
    </ligand>
</feature>
<feature type="binding site" evidence="9">
    <location>
        <position position="372"/>
    </location>
    <ligand>
        <name>L-aspartate</name>
        <dbReference type="ChEBI" id="CHEBI:29991"/>
    </ligand>
</feature>
<evidence type="ECO:0000256" key="7">
    <source>
        <dbReference type="ARBA" id="ARBA00022917"/>
    </source>
</evidence>
<comment type="catalytic activity">
    <reaction evidence="9">
        <text>tRNA(Asp) + L-aspartate + ATP = L-aspartyl-tRNA(Asp) + AMP + diphosphate</text>
        <dbReference type="Rhea" id="RHEA:19649"/>
        <dbReference type="Rhea" id="RHEA-COMP:9660"/>
        <dbReference type="Rhea" id="RHEA-COMP:9678"/>
        <dbReference type="ChEBI" id="CHEBI:29991"/>
        <dbReference type="ChEBI" id="CHEBI:30616"/>
        <dbReference type="ChEBI" id="CHEBI:33019"/>
        <dbReference type="ChEBI" id="CHEBI:78442"/>
        <dbReference type="ChEBI" id="CHEBI:78516"/>
        <dbReference type="ChEBI" id="CHEBI:456215"/>
        <dbReference type="EC" id="6.1.1.12"/>
    </reaction>
</comment>
<protein>
    <recommendedName>
        <fullName evidence="9">Aspartate--tRNA ligase</fullName>
        <ecNumber evidence="9">6.1.1.12</ecNumber>
    </recommendedName>
    <alternativeName>
        <fullName evidence="9">Aspartyl-tRNA synthetase</fullName>
        <shortName evidence="9">AspRS</shortName>
    </alternativeName>
</protein>
<comment type="similarity">
    <text evidence="2 9">Belongs to the class-II aminoacyl-tRNA synthetase family. Type 2 subfamily.</text>
</comment>
<evidence type="ECO:0000256" key="8">
    <source>
        <dbReference type="ARBA" id="ARBA00023146"/>
    </source>
</evidence>
<dbReference type="Gene3D" id="2.40.50.140">
    <property type="entry name" value="Nucleic acid-binding proteins"/>
    <property type="match status" value="1"/>
</dbReference>
<evidence type="ECO:0000313" key="12">
    <source>
        <dbReference type="Proteomes" id="UP000034746"/>
    </source>
</evidence>
<dbReference type="InterPro" id="IPR012340">
    <property type="entry name" value="NA-bd_OB-fold"/>
</dbReference>
<dbReference type="Proteomes" id="UP000034746">
    <property type="component" value="Unassembled WGS sequence"/>
</dbReference>
<keyword evidence="3 9" id="KW-0963">Cytoplasm</keyword>
<comment type="function">
    <text evidence="9">Catalyzes the attachment of L-aspartate to tRNA(Asp) in a two-step reaction: L-aspartate is first activated by ATP to form Asp-AMP and then transferred to the acceptor end of tRNA(Asp).</text>
</comment>
<dbReference type="InterPro" id="IPR006195">
    <property type="entry name" value="aa-tRNA-synth_II"/>
</dbReference>
<feature type="binding site" evidence="9">
    <location>
        <position position="175"/>
    </location>
    <ligand>
        <name>L-aspartate</name>
        <dbReference type="ChEBI" id="CHEBI:29991"/>
    </ligand>
</feature>
<accession>A0A0G0VBJ9</accession>